<dbReference type="InterPro" id="IPR001279">
    <property type="entry name" value="Metallo-B-lactamas"/>
</dbReference>
<dbReference type="AlphaFoldDB" id="A0A0E2HNZ5"/>
<accession>A0A0E2HNZ5</accession>
<dbReference type="SUPFAM" id="SSF56281">
    <property type="entry name" value="Metallo-hydrolase/oxidoreductase"/>
    <property type="match status" value="1"/>
</dbReference>
<organism evidence="2 3">
    <name type="scientific">[Clostridium] clostridioforme 90A8</name>
    <dbReference type="NCBI Taxonomy" id="999408"/>
    <lineage>
        <taxon>Bacteria</taxon>
        <taxon>Bacillati</taxon>
        <taxon>Bacillota</taxon>
        <taxon>Clostridia</taxon>
        <taxon>Lachnospirales</taxon>
        <taxon>Lachnospiraceae</taxon>
        <taxon>Enterocloster</taxon>
    </lineage>
</organism>
<evidence type="ECO:0000313" key="2">
    <source>
        <dbReference type="EMBL" id="ENZ13797.1"/>
    </source>
</evidence>
<evidence type="ECO:0000313" key="3">
    <source>
        <dbReference type="Proteomes" id="UP000013085"/>
    </source>
</evidence>
<name>A0A0E2HNZ5_9FIRM</name>
<protein>
    <recommendedName>
        <fullName evidence="1">Metallo-beta-lactamase domain-containing protein</fullName>
    </recommendedName>
</protein>
<dbReference type="PANTHER" id="PTHR30619">
    <property type="entry name" value="DNA INTERNALIZATION/COMPETENCE PROTEIN COMEC/REC2"/>
    <property type="match status" value="1"/>
</dbReference>
<dbReference type="Gene3D" id="3.60.15.10">
    <property type="entry name" value="Ribonuclease Z/Hydroxyacylglutathione hydrolase-like"/>
    <property type="match status" value="1"/>
</dbReference>
<dbReference type="EMBL" id="AGYR01000029">
    <property type="protein sequence ID" value="ENZ13797.1"/>
    <property type="molecule type" value="Genomic_DNA"/>
</dbReference>
<gene>
    <name evidence="2" type="ORF">HMPREF1090_02692</name>
</gene>
<dbReference type="Proteomes" id="UP000013085">
    <property type="component" value="Unassembled WGS sequence"/>
</dbReference>
<dbReference type="Pfam" id="PF00753">
    <property type="entry name" value="Lactamase_B"/>
    <property type="match status" value="1"/>
</dbReference>
<dbReference type="PANTHER" id="PTHR30619:SF1">
    <property type="entry name" value="RECOMBINATION PROTEIN 2"/>
    <property type="match status" value="1"/>
</dbReference>
<sequence>MRIDRYWKQAAAGLLAIMTLTMTGGNLDSLAMTNSQPLKAQGQMLSSPDKIIIRDEGDNAQSFQAAAASQPVIQTKAQIAAFGEVTTPKTDTTSLFGAGRLTMMANHDTAAQLLSVIIETGEGGLIVVDGGWTNNADYLLNQIKQKGGHVQAWLLTHPDSDHVGALADILYKHNGEITIDGIYYSFAEDSWYAEKDPEVAKMVAYIKGAFGLVPQNILHGDIVSGQVIQAGPAKIQVLNQAYKMNNDFINNSSVAYMVSLNGTNTVFLGDLAKSGGEQLMADHDLSALKCDIVQVAHHGQNGVGYEVYKALRPSVALWPTPQWLWDNDNGGGSGSGIWLTQETKNWMVRLGVNANYCIKDGDQVIE</sequence>
<feature type="domain" description="Metallo-beta-lactamase" evidence="1">
    <location>
        <begin position="112"/>
        <end position="321"/>
    </location>
</feature>
<proteinExistence type="predicted"/>
<dbReference type="InterPro" id="IPR052159">
    <property type="entry name" value="Competence_DNA_uptake"/>
</dbReference>
<dbReference type="GeneID" id="57963396"/>
<reference evidence="2 3" key="1">
    <citation type="submission" date="2013-01" db="EMBL/GenBank/DDBJ databases">
        <title>The Genome Sequence of Clostridium clostridioforme 90A8.</title>
        <authorList>
            <consortium name="The Broad Institute Genome Sequencing Platform"/>
            <person name="Earl A."/>
            <person name="Ward D."/>
            <person name="Feldgarden M."/>
            <person name="Gevers D."/>
            <person name="Courvalin P."/>
            <person name="Lambert T."/>
            <person name="Walker B."/>
            <person name="Young S.K."/>
            <person name="Zeng Q."/>
            <person name="Gargeya S."/>
            <person name="Fitzgerald M."/>
            <person name="Haas B."/>
            <person name="Abouelleil A."/>
            <person name="Alvarado L."/>
            <person name="Arachchi H.M."/>
            <person name="Berlin A.M."/>
            <person name="Chapman S.B."/>
            <person name="Dewar J."/>
            <person name="Goldberg J."/>
            <person name="Griggs A."/>
            <person name="Gujja S."/>
            <person name="Hansen M."/>
            <person name="Howarth C."/>
            <person name="Imamovic A."/>
            <person name="Larimer J."/>
            <person name="McCowan C."/>
            <person name="Murphy C."/>
            <person name="Neiman D."/>
            <person name="Pearson M."/>
            <person name="Priest M."/>
            <person name="Roberts A."/>
            <person name="Saif S."/>
            <person name="Shea T."/>
            <person name="Sisk P."/>
            <person name="Sykes S."/>
            <person name="Wortman J."/>
            <person name="Nusbaum C."/>
            <person name="Birren B."/>
        </authorList>
    </citation>
    <scope>NUCLEOTIDE SEQUENCE [LARGE SCALE GENOMIC DNA]</scope>
    <source>
        <strain evidence="2 3">90A8</strain>
    </source>
</reference>
<dbReference type="HOGENOM" id="CLU_055085_1_0_9"/>
<dbReference type="RefSeq" id="WP_002585826.1">
    <property type="nucleotide sequence ID" value="NZ_KB851021.1"/>
</dbReference>
<comment type="caution">
    <text evidence="2">The sequence shown here is derived from an EMBL/GenBank/DDBJ whole genome shotgun (WGS) entry which is preliminary data.</text>
</comment>
<dbReference type="SMART" id="SM00849">
    <property type="entry name" value="Lactamase_B"/>
    <property type="match status" value="1"/>
</dbReference>
<dbReference type="InterPro" id="IPR036866">
    <property type="entry name" value="RibonucZ/Hydroxyglut_hydro"/>
</dbReference>
<evidence type="ECO:0000259" key="1">
    <source>
        <dbReference type="SMART" id="SM00849"/>
    </source>
</evidence>
<dbReference type="PATRIC" id="fig|999408.3.peg.2914"/>